<reference evidence="1" key="1">
    <citation type="submission" date="2017-07" db="EMBL/GenBank/DDBJ databases">
        <title>Leptospira spp. isolated from tropical soils.</title>
        <authorList>
            <person name="Thibeaux R."/>
            <person name="Iraola G."/>
            <person name="Ferres I."/>
            <person name="Bierque E."/>
            <person name="Girault D."/>
            <person name="Soupe-Gilbert M.-E."/>
            <person name="Picardeau M."/>
            <person name="Goarant C."/>
        </authorList>
    </citation>
    <scope>NUCLEOTIDE SEQUENCE [LARGE SCALE GENOMIC DNA]</scope>
    <source>
        <strain evidence="1">ATI7-C-A5</strain>
    </source>
</reference>
<dbReference type="AlphaFoldDB" id="A0A2N0BA73"/>
<sequence length="67" mass="7912">MTRYKLEYLKMSMQLFDSKNLKEIKSDSELIDLLITRCALQEYFIEKKHSLQSYHNLCSDGIHLTVG</sequence>
<gene>
    <name evidence="1" type="ORF">CH379_07860</name>
</gene>
<evidence type="ECO:0000313" key="1">
    <source>
        <dbReference type="EMBL" id="PJZ93447.1"/>
    </source>
</evidence>
<comment type="caution">
    <text evidence="1">The sequence shown here is derived from an EMBL/GenBank/DDBJ whole genome shotgun (WGS) entry which is preliminary data.</text>
</comment>
<protein>
    <submittedName>
        <fullName evidence="1">Uncharacterized protein</fullName>
    </submittedName>
</protein>
<name>A0A2N0BA73_9LEPT</name>
<organism evidence="1">
    <name type="scientific">Leptospira ellisii</name>
    <dbReference type="NCBI Taxonomy" id="2023197"/>
    <lineage>
        <taxon>Bacteria</taxon>
        <taxon>Pseudomonadati</taxon>
        <taxon>Spirochaetota</taxon>
        <taxon>Spirochaetia</taxon>
        <taxon>Leptospirales</taxon>
        <taxon>Leptospiraceae</taxon>
        <taxon>Leptospira</taxon>
    </lineage>
</organism>
<dbReference type="EMBL" id="NPEF01000062">
    <property type="protein sequence ID" value="PJZ93447.1"/>
    <property type="molecule type" value="Genomic_DNA"/>
</dbReference>
<accession>A0A2N0BA73</accession>
<proteinExistence type="predicted"/>